<feature type="binding site" evidence="9">
    <location>
        <position position="173"/>
    </location>
    <ligand>
        <name>substrate</name>
    </ligand>
</feature>
<organism evidence="11 12">
    <name type="scientific">Candidatus Nitrosarchaeum limnium BG20</name>
    <dbReference type="NCBI Taxonomy" id="859192"/>
    <lineage>
        <taxon>Archaea</taxon>
        <taxon>Nitrososphaerota</taxon>
        <taxon>Nitrososphaeria</taxon>
        <taxon>Nitrosopumilales</taxon>
        <taxon>Nitrosopumilaceae</taxon>
        <taxon>Nitrosarchaeum</taxon>
    </lineage>
</organism>
<accession>S2EKX2</accession>
<feature type="binding site" evidence="9">
    <location>
        <position position="126"/>
    </location>
    <ligand>
        <name>substrate</name>
    </ligand>
</feature>
<feature type="binding site" evidence="9">
    <location>
        <begin position="53"/>
        <end position="55"/>
    </location>
    <ligand>
        <name>substrate</name>
    </ligand>
</feature>
<dbReference type="PANTHER" id="PTHR30390">
    <property type="entry name" value="SEDOHEPTULOSE 7-PHOSPHATE ISOMERASE / DNAA INITIATOR-ASSOCIATING FACTOR FOR REPLICATION INITIATION"/>
    <property type="match status" value="1"/>
</dbReference>
<name>S2EKX2_9ARCH</name>
<keyword evidence="4 9" id="KW-0963">Cytoplasm</keyword>
<comment type="similarity">
    <text evidence="3 9">Belongs to the SIS family. GmhA subfamily.</text>
</comment>
<feature type="binding site" evidence="9">
    <location>
        <position position="173"/>
    </location>
    <ligand>
        <name>Zn(2+)</name>
        <dbReference type="ChEBI" id="CHEBI:29105"/>
    </ligand>
</feature>
<keyword evidence="5 9" id="KW-0479">Metal-binding</keyword>
<reference evidence="11 12" key="1">
    <citation type="journal article" date="2012" name="J. Bacteriol.">
        <title>Genome Sequence of "Candidatus Nitrosoarchaeum limnia" BG20, a Low-Salinity Ammonia-Oxidizing Archaeon from the San Francisco Bay Estuary.</title>
        <authorList>
            <person name="Mosier A.C."/>
            <person name="Allen E.E."/>
            <person name="Kim M."/>
            <person name="Ferriera S."/>
            <person name="Francis C.A."/>
        </authorList>
    </citation>
    <scope>NUCLEOTIDE SEQUENCE [LARGE SCALE GENOMIC DNA]</scope>
    <source>
        <strain evidence="11 12">BG20</strain>
    </source>
</reference>
<proteinExistence type="inferred from homology"/>
<evidence type="ECO:0000256" key="9">
    <source>
        <dbReference type="HAMAP-Rule" id="MF_00067"/>
    </source>
</evidence>
<comment type="pathway">
    <text evidence="9">Carbohydrate biosynthesis; D-glycero-D-manno-heptose 7-phosphate biosynthesis; D-glycero-alpha-D-manno-heptose 7-phosphate and D-glycero-beta-D-manno-heptose 7-phosphate from sedoheptulose 7-phosphate: step 1/1.</text>
</comment>
<dbReference type="InterPro" id="IPR035461">
    <property type="entry name" value="GmhA/DiaA"/>
</dbReference>
<dbReference type="InterPro" id="IPR046348">
    <property type="entry name" value="SIS_dom_sf"/>
</dbReference>
<dbReference type="UniPathway" id="UPA00041">
    <property type="reaction ID" value="UER00436"/>
</dbReference>
<keyword evidence="6 9" id="KW-0862">Zinc</keyword>
<dbReference type="GO" id="GO:0005737">
    <property type="term" value="C:cytoplasm"/>
    <property type="evidence" value="ECO:0007669"/>
    <property type="project" value="UniProtKB-SubCell"/>
</dbReference>
<evidence type="ECO:0000259" key="10">
    <source>
        <dbReference type="PROSITE" id="PS51464"/>
    </source>
</evidence>
<feature type="binding site" evidence="9">
    <location>
        <position position="62"/>
    </location>
    <ligand>
        <name>Zn(2+)</name>
        <dbReference type="ChEBI" id="CHEBI:29105"/>
    </ligand>
</feature>
<dbReference type="GO" id="GO:0005975">
    <property type="term" value="P:carbohydrate metabolic process"/>
    <property type="evidence" value="ECO:0007669"/>
    <property type="project" value="UniProtKB-UniRule"/>
</dbReference>
<dbReference type="Gene3D" id="3.40.50.10490">
    <property type="entry name" value="Glucose-6-phosphate isomerase like protein, domain 1"/>
    <property type="match status" value="1"/>
</dbReference>
<dbReference type="InterPro" id="IPR050099">
    <property type="entry name" value="SIS_GmhA/DiaA_subfam"/>
</dbReference>
<evidence type="ECO:0000256" key="5">
    <source>
        <dbReference type="ARBA" id="ARBA00022723"/>
    </source>
</evidence>
<dbReference type="RefSeq" id="WP_010192592.1">
    <property type="nucleotide sequence ID" value="NZ_AHJG01000193.1"/>
</dbReference>
<gene>
    <name evidence="9" type="primary">gmhA</name>
    <name evidence="11" type="ORF">BG20_I0135</name>
</gene>
<evidence type="ECO:0000256" key="7">
    <source>
        <dbReference type="ARBA" id="ARBA00023235"/>
    </source>
</evidence>
<keyword evidence="8 9" id="KW-0119">Carbohydrate metabolism</keyword>
<evidence type="ECO:0000313" key="12">
    <source>
        <dbReference type="Proteomes" id="UP000014065"/>
    </source>
</evidence>
<sequence>MKKGQISKSIEKSILESSKVIKNSNSQIKEIEKSIKVIIECLKNGKKIVIFGNGGSAADAQHIVAEFIGRFKLERKCLPAIALTSNTSILTALANDYSFDSIFSRQCEGLVEKGDVVIGISTSGNSTNVKKGLVASKKIGALTIGLLGSKGGTIGKICNISIIVKSSSTPRIQEAHRTIYHIICEEVEKEFKRL</sequence>
<dbReference type="PANTHER" id="PTHR30390:SF6">
    <property type="entry name" value="DNAA INITIATOR-ASSOCIATING PROTEIN DIAA"/>
    <property type="match status" value="1"/>
</dbReference>
<dbReference type="Pfam" id="PF13580">
    <property type="entry name" value="SIS_2"/>
    <property type="match status" value="1"/>
</dbReference>
<dbReference type="HAMAP" id="MF_00067">
    <property type="entry name" value="GmhA"/>
    <property type="match status" value="1"/>
</dbReference>
<comment type="caution">
    <text evidence="11">The sequence shown here is derived from an EMBL/GenBank/DDBJ whole genome shotgun (WGS) entry which is preliminary data.</text>
</comment>
<dbReference type="EMBL" id="AHJG01000193">
    <property type="protein sequence ID" value="EPA05287.1"/>
    <property type="molecule type" value="Genomic_DNA"/>
</dbReference>
<comment type="function">
    <text evidence="9">Catalyzes the isomerization of sedoheptulose 7-phosphate in D-glycero-D-manno-heptose 7-phosphate.</text>
</comment>
<comment type="catalytic activity">
    <reaction evidence="1 9">
        <text>2 D-sedoheptulose 7-phosphate = D-glycero-alpha-D-manno-heptose 7-phosphate + D-glycero-beta-D-manno-heptose 7-phosphate</text>
        <dbReference type="Rhea" id="RHEA:27489"/>
        <dbReference type="ChEBI" id="CHEBI:57483"/>
        <dbReference type="ChEBI" id="CHEBI:60203"/>
        <dbReference type="ChEBI" id="CHEBI:60204"/>
        <dbReference type="EC" id="5.3.1.28"/>
    </reaction>
</comment>
<feature type="binding site" evidence="9">
    <location>
        <position position="66"/>
    </location>
    <ligand>
        <name>substrate</name>
    </ligand>
</feature>
<evidence type="ECO:0000313" key="11">
    <source>
        <dbReference type="EMBL" id="EPA05287.1"/>
    </source>
</evidence>
<feature type="binding site" evidence="9">
    <location>
        <begin position="121"/>
        <end position="123"/>
    </location>
    <ligand>
        <name>substrate</name>
    </ligand>
</feature>
<protein>
    <recommendedName>
        <fullName evidence="9">Probable phosphoheptose isomerase</fullName>
        <ecNumber evidence="9">5.3.1.28</ecNumber>
    </recommendedName>
    <alternativeName>
        <fullName evidence="9">Sedoheptulose 7-phosphate isomerase</fullName>
    </alternativeName>
</protein>
<evidence type="ECO:0000256" key="4">
    <source>
        <dbReference type="ARBA" id="ARBA00022490"/>
    </source>
</evidence>
<dbReference type="AlphaFoldDB" id="S2EKX2"/>
<evidence type="ECO:0000256" key="2">
    <source>
        <dbReference type="ARBA" id="ARBA00004496"/>
    </source>
</evidence>
<evidence type="ECO:0000256" key="3">
    <source>
        <dbReference type="ARBA" id="ARBA00009894"/>
    </source>
</evidence>
<comment type="cofactor">
    <cofactor evidence="9">
        <name>Zn(2+)</name>
        <dbReference type="ChEBI" id="CHEBI:29105"/>
    </cofactor>
    <text evidence="9">Binds 1 zinc ion per subunit.</text>
</comment>
<dbReference type="InterPro" id="IPR004515">
    <property type="entry name" value="Phosphoheptose_Isoase"/>
</dbReference>
<dbReference type="CDD" id="cd05006">
    <property type="entry name" value="SIS_GmhA"/>
    <property type="match status" value="1"/>
</dbReference>
<comment type="subcellular location">
    <subcellularLocation>
        <location evidence="2 9">Cytoplasm</location>
    </subcellularLocation>
</comment>
<dbReference type="Proteomes" id="UP000014065">
    <property type="component" value="Unassembled WGS sequence"/>
</dbReference>
<evidence type="ECO:0000256" key="8">
    <source>
        <dbReference type="ARBA" id="ARBA00023277"/>
    </source>
</evidence>
<comment type="miscellaneous">
    <text evidence="9">The reaction produces a racemic mixture of D-glycero-alpha-D-manno-heptose 7-phosphate and D-glycero-beta-D-manno-heptose 7-phosphate.</text>
</comment>
<feature type="binding site" evidence="9">
    <location>
        <begin position="95"/>
        <end position="96"/>
    </location>
    <ligand>
        <name>substrate</name>
    </ligand>
</feature>
<keyword evidence="7 9" id="KW-0413">Isomerase</keyword>
<feature type="binding site" evidence="9">
    <location>
        <position position="181"/>
    </location>
    <ligand>
        <name>Zn(2+)</name>
        <dbReference type="ChEBI" id="CHEBI:29105"/>
    </ligand>
</feature>
<evidence type="ECO:0000256" key="1">
    <source>
        <dbReference type="ARBA" id="ARBA00000348"/>
    </source>
</evidence>
<dbReference type="InterPro" id="IPR001347">
    <property type="entry name" value="SIS_dom"/>
</dbReference>
<feature type="domain" description="SIS" evidence="10">
    <location>
        <begin position="38"/>
        <end position="193"/>
    </location>
</feature>
<keyword evidence="12" id="KW-1185">Reference proteome</keyword>
<dbReference type="GO" id="GO:0097367">
    <property type="term" value="F:carbohydrate derivative binding"/>
    <property type="evidence" value="ECO:0007669"/>
    <property type="project" value="InterPro"/>
</dbReference>
<evidence type="ECO:0000256" key="6">
    <source>
        <dbReference type="ARBA" id="ARBA00022833"/>
    </source>
</evidence>
<dbReference type="GO" id="GO:2001061">
    <property type="term" value="P:D-glycero-D-manno-heptose 7-phosphate biosynthetic process"/>
    <property type="evidence" value="ECO:0007669"/>
    <property type="project" value="UniProtKB-UniPathway"/>
</dbReference>
<dbReference type="GO" id="GO:0008968">
    <property type="term" value="F:D-sedoheptulose 7-phosphate isomerase activity"/>
    <property type="evidence" value="ECO:0007669"/>
    <property type="project" value="UniProtKB-UniRule"/>
</dbReference>
<feature type="binding site" evidence="9">
    <location>
        <position position="66"/>
    </location>
    <ligand>
        <name>Zn(2+)</name>
        <dbReference type="ChEBI" id="CHEBI:29105"/>
    </ligand>
</feature>
<dbReference type="SUPFAM" id="SSF53697">
    <property type="entry name" value="SIS domain"/>
    <property type="match status" value="1"/>
</dbReference>
<dbReference type="EC" id="5.3.1.28" evidence="9"/>
<dbReference type="PROSITE" id="PS51464">
    <property type="entry name" value="SIS"/>
    <property type="match status" value="1"/>
</dbReference>
<dbReference type="GO" id="GO:0008270">
    <property type="term" value="F:zinc ion binding"/>
    <property type="evidence" value="ECO:0007669"/>
    <property type="project" value="UniProtKB-UniRule"/>
</dbReference>